<evidence type="ECO:0000313" key="1">
    <source>
        <dbReference type="EMBL" id="CCH44507.1"/>
    </source>
</evidence>
<name>K0KQV3_WICCF</name>
<proteinExistence type="predicted"/>
<dbReference type="EMBL" id="CAIF01000130">
    <property type="protein sequence ID" value="CCH44507.1"/>
    <property type="molecule type" value="Genomic_DNA"/>
</dbReference>
<dbReference type="Proteomes" id="UP000009328">
    <property type="component" value="Unassembled WGS sequence"/>
</dbReference>
<organism evidence="1 2">
    <name type="scientific">Wickerhamomyces ciferrii (strain ATCC 14091 / BCRC 22168 / CBS 111 / JCM 3599 / NBRC 0793 / NRRL Y-1031 F-60-10)</name>
    <name type="common">Yeast</name>
    <name type="synonym">Pichia ciferrii</name>
    <dbReference type="NCBI Taxonomy" id="1206466"/>
    <lineage>
        <taxon>Eukaryota</taxon>
        <taxon>Fungi</taxon>
        <taxon>Dikarya</taxon>
        <taxon>Ascomycota</taxon>
        <taxon>Saccharomycotina</taxon>
        <taxon>Saccharomycetes</taxon>
        <taxon>Phaffomycetales</taxon>
        <taxon>Wickerhamomycetaceae</taxon>
        <taxon>Wickerhamomyces</taxon>
    </lineage>
</organism>
<comment type="caution">
    <text evidence="1">The sequence shown here is derived from an EMBL/GenBank/DDBJ whole genome shotgun (WGS) entry which is preliminary data.</text>
</comment>
<accession>K0KQV3</accession>
<dbReference type="HOGENOM" id="CLU_562846_0_0_1"/>
<gene>
    <name evidence="1" type="ORF">BN7_4071</name>
</gene>
<evidence type="ECO:0000313" key="2">
    <source>
        <dbReference type="Proteomes" id="UP000009328"/>
    </source>
</evidence>
<protein>
    <submittedName>
        <fullName evidence="1">Mitochondrial distribution and morphology protein 30</fullName>
    </submittedName>
</protein>
<dbReference type="InParanoid" id="K0KQV3"/>
<dbReference type="AlphaFoldDB" id="K0KQV3"/>
<sequence>MASIHENYFFPLEIWENVVDQLDKNSLKTDEDIFNLTQVNKEFRLLFTGNLFWRGRIEKLYYKNPTDPFLDVPAEINKLDSNLFKHGMERYYIEKSIRMRVLTLVASGTLDKLDDADDDDILGAYFTTYISPILKHGHYTIHAMKKIRTKFDDEDFIHFFLLPIQHIIVYKRLKRDKYISDPKNLELCNDAENVLFELSYSDPAFEQLCFYRKHVLQKTYDQVRFDSKFDSNDPLGIITLIQKHLTTCIDYHKYTGKLCVESLSLLRVYSGEAIGASFIIIAIIQKIAKQFNIKTKLSVNLRCLIICDSKFGKFKPYLKFTDLLGCTIQSGLILQGKASSSYDVIPLRNTVIFYKTLKLMIDKTQPLKEALPALVFGRNRNVDKKEIYPKSKIECHKDLSIMIELFFYRDKIRGETLLDRVMDMVTQNDSFLAFEYLFPGMISMALHHFNATRHPSYFKRTLRNLKRFCLKLLRRNRSAVRLRTT</sequence>
<reference evidence="1 2" key="1">
    <citation type="journal article" date="2012" name="Eukaryot. Cell">
        <title>Draft genome sequence of Wickerhamomyces ciferrii NRRL Y-1031 F-60-10.</title>
        <authorList>
            <person name="Schneider J."/>
            <person name="Andrea H."/>
            <person name="Blom J."/>
            <person name="Jaenicke S."/>
            <person name="Ruckert C."/>
            <person name="Schorsch C."/>
            <person name="Szczepanowski R."/>
            <person name="Farwick M."/>
            <person name="Goesmann A."/>
            <person name="Puhler A."/>
            <person name="Schaffer S."/>
            <person name="Tauch A."/>
            <person name="Kohler T."/>
            <person name="Brinkrolf K."/>
        </authorList>
    </citation>
    <scope>NUCLEOTIDE SEQUENCE [LARGE SCALE GENOMIC DNA]</scope>
    <source>
        <strain evidence="2">ATCC 14091 / BCRC 22168 / CBS 111 / JCM 3599 / NBRC 0793 / NRRL Y-1031 F-60-10</strain>
    </source>
</reference>
<keyword evidence="2" id="KW-1185">Reference proteome</keyword>